<evidence type="ECO:0000256" key="10">
    <source>
        <dbReference type="ARBA" id="ARBA00023310"/>
    </source>
</evidence>
<dbReference type="InterPro" id="IPR008386">
    <property type="entry name" value="ATP_synth_F0_esu_mt"/>
</dbReference>
<proteinExistence type="inferred from homology"/>
<dbReference type="STRING" id="1071378.G0W8I6"/>
<keyword evidence="4 11" id="KW-0138">CF(0)</keyword>
<dbReference type="GO" id="GO:0045259">
    <property type="term" value="C:proton-transporting ATP synthase complex"/>
    <property type="evidence" value="ECO:0007669"/>
    <property type="project" value="UniProtKB-UniRule"/>
</dbReference>
<evidence type="ECO:0000256" key="2">
    <source>
        <dbReference type="ARBA" id="ARBA00007333"/>
    </source>
</evidence>
<evidence type="ECO:0000256" key="7">
    <source>
        <dbReference type="ARBA" id="ARBA00023065"/>
    </source>
</evidence>
<keyword evidence="13" id="KW-1185">Reference proteome</keyword>
<keyword evidence="3 11" id="KW-0813">Transport</keyword>
<dbReference type="Pfam" id="PF05680">
    <property type="entry name" value="ATP-synt_E"/>
    <property type="match status" value="1"/>
</dbReference>
<dbReference type="EMBL" id="HE580269">
    <property type="protein sequence ID" value="CCD24097.1"/>
    <property type="molecule type" value="Genomic_DNA"/>
</dbReference>
<protein>
    <recommendedName>
        <fullName evidence="11">ATP synthase F(0) complex subunit e, mitochondrial</fullName>
    </recommendedName>
</protein>
<organism evidence="12 13">
    <name type="scientific">Naumovozyma dairenensis (strain ATCC 10597 / BCRC 20456 / CBS 421 / NBRC 0211 / NRRL Y-12639)</name>
    <name type="common">Saccharomyces dairenensis</name>
    <dbReference type="NCBI Taxonomy" id="1071378"/>
    <lineage>
        <taxon>Eukaryota</taxon>
        <taxon>Fungi</taxon>
        <taxon>Dikarya</taxon>
        <taxon>Ascomycota</taxon>
        <taxon>Saccharomycotina</taxon>
        <taxon>Saccharomycetes</taxon>
        <taxon>Saccharomycetales</taxon>
        <taxon>Saccharomycetaceae</taxon>
        <taxon>Naumovozyma</taxon>
    </lineage>
</organism>
<comment type="function">
    <text evidence="11">Subunit e, of the mitochondrial membrane ATP synthase complex (F(1)F(0) ATP synthase or Complex V) that produces ATP from ADP in the presence of a proton gradient across the membrane which is generated by electron transport complexes of the respiratory chain. ATP synthase complex consist of a soluble F(1) head domain - the catalytic core - and a membrane F(1) domain - the membrane proton channel. These two domains are linked by a central stalk rotating inside the F(1) region and a stationary peripheral stalk. During catalysis, ATP synthesis in the catalytic domain of F(1) is coupled via a rotary mechanism of the central stalk subunits to proton translocation. In vivo, can only synthesize ATP although its ATP hydrolase activity can be activated artificially in vitro. Part of the complex F(0) domain.</text>
</comment>
<keyword evidence="6 11" id="KW-0999">Mitochondrion inner membrane</keyword>
<evidence type="ECO:0000256" key="6">
    <source>
        <dbReference type="ARBA" id="ARBA00022792"/>
    </source>
</evidence>
<keyword evidence="5 11" id="KW-0375">Hydrogen ion transport</keyword>
<evidence type="ECO:0000256" key="8">
    <source>
        <dbReference type="ARBA" id="ARBA00023128"/>
    </source>
</evidence>
<dbReference type="HOGENOM" id="CLU_159435_1_0_1"/>
<dbReference type="GO" id="GO:0042407">
    <property type="term" value="P:cristae formation"/>
    <property type="evidence" value="ECO:0007669"/>
    <property type="project" value="EnsemblFungi"/>
</dbReference>
<dbReference type="OMA" id="WARDHPS"/>
<dbReference type="GO" id="GO:0065003">
    <property type="term" value="P:protein-containing complex assembly"/>
    <property type="evidence" value="ECO:0007669"/>
    <property type="project" value="EnsemblFungi"/>
</dbReference>
<evidence type="ECO:0000256" key="5">
    <source>
        <dbReference type="ARBA" id="ARBA00022781"/>
    </source>
</evidence>
<evidence type="ECO:0000313" key="12">
    <source>
        <dbReference type="EMBL" id="CCD24097.1"/>
    </source>
</evidence>
<name>G0W8I6_NAUDC</name>
<evidence type="ECO:0000256" key="3">
    <source>
        <dbReference type="ARBA" id="ARBA00022448"/>
    </source>
</evidence>
<evidence type="ECO:0000256" key="1">
    <source>
        <dbReference type="ARBA" id="ARBA00004273"/>
    </source>
</evidence>
<evidence type="ECO:0000256" key="11">
    <source>
        <dbReference type="RuleBase" id="RU367005"/>
    </source>
</evidence>
<keyword evidence="8 11" id="KW-0496">Mitochondrion</keyword>
<evidence type="ECO:0000256" key="4">
    <source>
        <dbReference type="ARBA" id="ARBA00022547"/>
    </source>
</evidence>
<dbReference type="KEGG" id="ndi:NDAI_0C04370"/>
<comment type="similarity">
    <text evidence="2 11">Belongs to the ATPase e subunit family.</text>
</comment>
<dbReference type="eggNOG" id="ENOG502SDS3">
    <property type="taxonomic scope" value="Eukaryota"/>
</dbReference>
<dbReference type="AlphaFoldDB" id="G0W8I6"/>
<reference evidence="12 13" key="1">
    <citation type="journal article" date="2011" name="Proc. Natl. Acad. Sci. U.S.A.">
        <title>Evolutionary erosion of yeast sex chromosomes by mating-type switching accidents.</title>
        <authorList>
            <person name="Gordon J.L."/>
            <person name="Armisen D."/>
            <person name="Proux-Wera E."/>
            <person name="Oheigeartaigh S.S."/>
            <person name="Byrne K.P."/>
            <person name="Wolfe K.H."/>
        </authorList>
    </citation>
    <scope>NUCLEOTIDE SEQUENCE [LARGE SCALE GENOMIC DNA]</scope>
    <source>
        <strain evidence="13">ATCC 10597 / BCRC 20456 / CBS 421 / NBRC 0211 / NRRL Y-12639</strain>
    </source>
</reference>
<dbReference type="GO" id="GO:0046933">
    <property type="term" value="F:proton-transporting ATP synthase activity, rotational mechanism"/>
    <property type="evidence" value="ECO:0007669"/>
    <property type="project" value="EnsemblFungi"/>
</dbReference>
<comment type="subunit">
    <text evidence="11">F-type ATPases have 2 components, CF(1) - the catalytic core - and CF(0) - the membrane proton channel. CF(1) and CF(0) have multiple subunits.</text>
</comment>
<sequence length="96" mass="10959">MSTLNVLRYSALGLGLWCGFRNDLSLKNVAAEREQQKKYDEEVKLINEAKQEYAKLRPIEKKPETVSLENVQLDDPKLDFAELILNAVDSMKDTTS</sequence>
<accession>G0W8I6</accession>
<evidence type="ECO:0000313" key="13">
    <source>
        <dbReference type="Proteomes" id="UP000000689"/>
    </source>
</evidence>
<dbReference type="GO" id="GO:0005743">
    <property type="term" value="C:mitochondrial inner membrane"/>
    <property type="evidence" value="ECO:0007669"/>
    <property type="project" value="UniProtKB-SubCell"/>
</dbReference>
<dbReference type="Proteomes" id="UP000000689">
    <property type="component" value="Chromosome 3"/>
</dbReference>
<dbReference type="GO" id="GO:0005198">
    <property type="term" value="F:structural molecule activity"/>
    <property type="evidence" value="ECO:0007669"/>
    <property type="project" value="EnsemblFungi"/>
</dbReference>
<keyword evidence="9" id="KW-0472">Membrane</keyword>
<keyword evidence="7 11" id="KW-0406">Ion transport</keyword>
<comment type="subcellular location">
    <subcellularLocation>
        <location evidence="1 11">Mitochondrion inner membrane</location>
    </subcellularLocation>
</comment>
<dbReference type="GeneID" id="11494720"/>
<keyword evidence="10 11" id="KW-0066">ATP synthesis</keyword>
<dbReference type="RefSeq" id="XP_003669340.1">
    <property type="nucleotide sequence ID" value="XM_003669292.1"/>
</dbReference>
<evidence type="ECO:0000256" key="9">
    <source>
        <dbReference type="ARBA" id="ARBA00023136"/>
    </source>
</evidence>
<gene>
    <name evidence="12" type="primary">NDAI0C04370</name>
    <name evidence="12" type="ordered locus">NDAI_0C04370</name>
</gene>
<dbReference type="OrthoDB" id="2125027at2759"/>